<reference evidence="2" key="1">
    <citation type="submission" date="2011-07" db="EMBL/GenBank/DDBJ databases">
        <title>Divergent evolution of antigenic variation in African trypanosomes.</title>
        <authorList>
            <person name="Jackson A.P."/>
            <person name="Berry A."/>
            <person name="Allison H.C."/>
            <person name="Burton P."/>
            <person name="Anderson J."/>
            <person name="Aslett M."/>
            <person name="Brown R."/>
            <person name="Corton N."/>
            <person name="Harris D."/>
            <person name="Hauser H."/>
            <person name="Gamble J."/>
            <person name="Gilderthorp R."/>
            <person name="McQuillan J."/>
            <person name="Quail M.A."/>
            <person name="Sanders M."/>
            <person name="Van Tonder A."/>
            <person name="Ginger M.L."/>
            <person name="Donelson J.E."/>
            <person name="Field M.C."/>
            <person name="Barry J.D."/>
            <person name="Berriman M."/>
            <person name="Hertz-Fowler C."/>
        </authorList>
    </citation>
    <scope>NUCLEOTIDE SEQUENCE [LARGE SCALE GENOMIC DNA]</scope>
    <source>
        <strain evidence="2">IL3000</strain>
    </source>
</reference>
<organism evidence="1 2">
    <name type="scientific">Trypanosoma congolense (strain IL3000)</name>
    <dbReference type="NCBI Taxonomy" id="1068625"/>
    <lineage>
        <taxon>Eukaryota</taxon>
        <taxon>Discoba</taxon>
        <taxon>Euglenozoa</taxon>
        <taxon>Kinetoplastea</taxon>
        <taxon>Metakinetoplastina</taxon>
        <taxon>Trypanosomatida</taxon>
        <taxon>Trypanosomatidae</taxon>
        <taxon>Trypanosoma</taxon>
        <taxon>Nannomonas</taxon>
    </lineage>
</organism>
<sequence>MTEKRKNVPQFCRTCRLATRRRAGKAATLCFGVPLQRAARPDQQAVHTPSTDVLHKVLQGLKKAHESKASQRNFPPTTRTPADITGTPFYYPCVPLGFPKKVSVGRPPHDPHSLEIQMKLQFLPMCAVHVQYVGEAAREWGIRVRTRLGLRNDTL</sequence>
<proteinExistence type="predicted"/>
<dbReference type="EMBL" id="CAEQ01002144">
    <property type="protein sequence ID" value="CCD16047.1"/>
    <property type="molecule type" value="Genomic_DNA"/>
</dbReference>
<evidence type="ECO:0000313" key="2">
    <source>
        <dbReference type="Proteomes" id="UP000000702"/>
    </source>
</evidence>
<accession>F9WFH5</accession>
<evidence type="ECO:0000313" key="1">
    <source>
        <dbReference type="EMBL" id="CCD16047.1"/>
    </source>
</evidence>
<dbReference type="VEuPathDB" id="TriTrypDB:TcIL3000_0_10150"/>
<dbReference type="AlphaFoldDB" id="F9WFH5"/>
<dbReference type="Proteomes" id="UP000000702">
    <property type="component" value="Unassembled WGS sequence"/>
</dbReference>
<gene>
    <name evidence="1" type="ORF">TCIL3000_0_10150</name>
</gene>
<comment type="caution">
    <text evidence="1">The sequence shown here is derived from an EMBL/GenBank/DDBJ whole genome shotgun (WGS) entry which is preliminary data.</text>
</comment>
<reference evidence="1 2" key="2">
    <citation type="journal article" date="2012" name="Proc. Natl. Acad. Sci. U.S.A.">
        <title>Antigenic diversity is generated by distinct evolutionary mechanisms in African trypanosome species.</title>
        <authorList>
            <person name="Jackson A.P."/>
            <person name="Berry A."/>
            <person name="Aslett M."/>
            <person name="Allison H.C."/>
            <person name="Burton P."/>
            <person name="Vavrova-Anderson J."/>
            <person name="Brown R."/>
            <person name="Browne H."/>
            <person name="Corton N."/>
            <person name="Hauser H."/>
            <person name="Gamble J."/>
            <person name="Gilderthorp R."/>
            <person name="Marcello L."/>
            <person name="McQuillan J."/>
            <person name="Otto T.D."/>
            <person name="Quail M.A."/>
            <person name="Sanders M.J."/>
            <person name="van Tonder A."/>
            <person name="Ginger M.L."/>
            <person name="Field M.C."/>
            <person name="Barry J.D."/>
            <person name="Hertz-Fowler C."/>
            <person name="Berriman M."/>
        </authorList>
    </citation>
    <scope>NUCLEOTIDE SEQUENCE [LARGE SCALE GENOMIC DNA]</scope>
    <source>
        <strain evidence="1 2">IL3000</strain>
    </source>
</reference>
<name>F9WFH5_TRYCI</name>
<keyword evidence="2" id="KW-1185">Reference proteome</keyword>
<protein>
    <submittedName>
        <fullName evidence="1">WGS project CAEQ00000000 data, annotated contig 386</fullName>
    </submittedName>
</protein>